<dbReference type="CDD" id="cd00200">
    <property type="entry name" value="WD40"/>
    <property type="match status" value="2"/>
</dbReference>
<dbReference type="SMART" id="SM00320">
    <property type="entry name" value="WD40"/>
    <property type="match status" value="14"/>
</dbReference>
<dbReference type="SUPFAM" id="SSF50978">
    <property type="entry name" value="WD40 repeat-like"/>
    <property type="match status" value="2"/>
</dbReference>
<proteinExistence type="predicted"/>
<feature type="repeat" description="WD" evidence="3">
    <location>
        <begin position="1102"/>
        <end position="1143"/>
    </location>
</feature>
<dbReference type="InterPro" id="IPR019775">
    <property type="entry name" value="WD40_repeat_CS"/>
</dbReference>
<accession>A0ABV4WUM2</accession>
<dbReference type="PANTHER" id="PTHR19846">
    <property type="entry name" value="WD40 REPEAT PROTEIN"/>
    <property type="match status" value="1"/>
</dbReference>
<dbReference type="PROSITE" id="PS00678">
    <property type="entry name" value="WD_REPEATS_1"/>
    <property type="match status" value="5"/>
</dbReference>
<organism evidence="4 5">
    <name type="scientific">Floridaenema evergladense BLCC-F167</name>
    <dbReference type="NCBI Taxonomy" id="3153639"/>
    <lineage>
        <taxon>Bacteria</taxon>
        <taxon>Bacillati</taxon>
        <taxon>Cyanobacteriota</taxon>
        <taxon>Cyanophyceae</taxon>
        <taxon>Oscillatoriophycideae</taxon>
        <taxon>Aerosakkonematales</taxon>
        <taxon>Aerosakkonemataceae</taxon>
        <taxon>Floridanema</taxon>
        <taxon>Floridanema evergladense</taxon>
    </lineage>
</organism>
<sequence length="1164" mass="129961">MAIALNNTQMNQDYHLNSYYQVGGSLPVNALTYVKRQADRDLYQALKSGEFCYVLNSRQMGKSSLRIQTMQRLQAEGIVCAGIDLTAIGSQNITIEQWYAGITHKLVTSFGLTVSSRNWWRDRQYLSPLQNFSDFIEEVLLKEVKKPIVIFIDEIDSVLSLNFSSDDFFAFVRACYNKRAENSDYQRLSFALLGVATPSDLIHDKNRTPFNIGQAIELSGFKLEEAAPLASGIMDKASNPKAVLKEILYWTGGQPFLTQRLCKIVRSSEIFINEGAEVEAIRNLVQSRIIENWEVQDEPEHLRTIRDRFLNKGKHLARILGLYQQILQYREIIADGSLESMQLRLLGVVVEQQGKLKVYNPIYASVFHLNWVKKQLSNLRPYAEALTAWLASNRQDQSRLLRGQALQDARDWAVGKILNNEDYQFLDASQEVDKKQVQIELKTQIEANKILTEAQQRAKLTIRRGVAVLLLTSISAIAIVLGANINVERAKEELKLEQAAASSWRQFSTDQIAGLLSAIKTGKRLKEVVHNSRQWQEYSAPSPVSTLQSILDNITEENYFDIHSGRVFSVSFSPNGQYLAATAEHGIVKILNLSGKVLTQLQGHKGSVRSVTFSPDSKYLATSGEDGTVRIWNFSGKQLIQIKAHKRPISNVSFSPNSKYFATASEDGTVRIWNLFGQQLTQLKGHKGAIWKVSFSPDGKYLGTVGEDGTTRLWQLSGKQLWKFTGNRYSVISLSFSPDGQYLATTGIDGNVRLSNISGRLIRQWKSSRDAVLSVNFSPNGKLLATAGVDGKARLWNLSGEQLAEFPSHQERVEEVNFSPNGKILATAGADGRVRIWNLENIFGTSRQLVFQKQGHRAEAWSVNFSPDGEHLATAGEDGVTKVWNLKGETLAQFKRLSNKDNSGINSVVFNRDGRLIATAGNDGKVEVWNWREKKLIKSMIHPDRIYSVSFSPDGQSIATAGNDGIVRLWKLSQTQPITLSGHEGLVYAVAFSPNGQFLATAGDDGTVRLWDLSKRQQVKTMLHDSEVLSVSFSPDGQTLASTGYTTIRLWDLSGKELNKFNTHQGGLLSVTFSPDGQVLATAGQDGTVQLWLLSGQRIAQFSGHKGRVYSSSFSPNGQYLATAGMDGTVRLWRVEGLDELLKRGCIWLKNFFAIHPQESRICR</sequence>
<evidence type="ECO:0000313" key="5">
    <source>
        <dbReference type="Proteomes" id="UP001576780"/>
    </source>
</evidence>
<dbReference type="Gene3D" id="2.130.10.10">
    <property type="entry name" value="YVTN repeat-like/Quinoprotein amine dehydrogenase"/>
    <property type="match status" value="3"/>
</dbReference>
<keyword evidence="5" id="KW-1185">Reference proteome</keyword>
<evidence type="ECO:0000256" key="1">
    <source>
        <dbReference type="ARBA" id="ARBA00022574"/>
    </source>
</evidence>
<feature type="repeat" description="WD" evidence="3">
    <location>
        <begin position="765"/>
        <end position="806"/>
    </location>
</feature>
<dbReference type="Gene3D" id="3.40.50.300">
    <property type="entry name" value="P-loop containing nucleotide triphosphate hydrolases"/>
    <property type="match status" value="1"/>
</dbReference>
<feature type="repeat" description="WD" evidence="3">
    <location>
        <begin position="560"/>
        <end position="594"/>
    </location>
</feature>
<feature type="repeat" description="WD" evidence="3">
    <location>
        <begin position="642"/>
        <end position="675"/>
    </location>
</feature>
<dbReference type="InterPro" id="IPR027417">
    <property type="entry name" value="P-loop_NTPase"/>
</dbReference>
<feature type="repeat" description="WD" evidence="3">
    <location>
        <begin position="898"/>
        <end position="939"/>
    </location>
</feature>
<feature type="repeat" description="WD" evidence="3">
    <location>
        <begin position="1021"/>
        <end position="1061"/>
    </location>
</feature>
<evidence type="ECO:0000256" key="2">
    <source>
        <dbReference type="ARBA" id="ARBA00022737"/>
    </source>
</evidence>
<feature type="repeat" description="WD" evidence="3">
    <location>
        <begin position="939"/>
        <end position="980"/>
    </location>
</feature>
<dbReference type="InterPro" id="IPR036322">
    <property type="entry name" value="WD40_repeat_dom_sf"/>
</dbReference>
<feature type="repeat" description="WD" evidence="3">
    <location>
        <begin position="806"/>
        <end position="841"/>
    </location>
</feature>
<comment type="caution">
    <text evidence="4">The sequence shown here is derived from an EMBL/GenBank/DDBJ whole genome shotgun (WGS) entry which is preliminary data.</text>
</comment>
<dbReference type="InterPro" id="IPR020472">
    <property type="entry name" value="WD40_PAC1"/>
</dbReference>
<dbReference type="RefSeq" id="WP_413281090.1">
    <property type="nucleotide sequence ID" value="NZ_JBHFNT010000278.1"/>
</dbReference>
<feature type="repeat" description="WD" evidence="3">
    <location>
        <begin position="980"/>
        <end position="1021"/>
    </location>
</feature>
<dbReference type="InterPro" id="IPR015943">
    <property type="entry name" value="WD40/YVTN_repeat-like_dom_sf"/>
</dbReference>
<dbReference type="EMBL" id="JBHFNT010000278">
    <property type="protein sequence ID" value="MFB2838791.1"/>
    <property type="molecule type" value="Genomic_DNA"/>
</dbReference>
<protein>
    <submittedName>
        <fullName evidence="4">AAA-like domain-containing protein</fullName>
    </submittedName>
</protein>
<dbReference type="PRINTS" id="PR00320">
    <property type="entry name" value="GPROTEINBRPT"/>
</dbReference>
<dbReference type="PANTHER" id="PTHR19846:SF0">
    <property type="entry name" value="PRE-MRNA PROCESSING FACTOR 4"/>
    <property type="match status" value="1"/>
</dbReference>
<evidence type="ECO:0000256" key="3">
    <source>
        <dbReference type="PROSITE-ProRule" id="PRU00221"/>
    </source>
</evidence>
<feature type="repeat" description="WD" evidence="3">
    <location>
        <begin position="601"/>
        <end position="642"/>
    </location>
</feature>
<feature type="repeat" description="WD" evidence="3">
    <location>
        <begin position="853"/>
        <end position="894"/>
    </location>
</feature>
<keyword evidence="1 3" id="KW-0853">WD repeat</keyword>
<reference evidence="4 5" key="1">
    <citation type="submission" date="2024-09" db="EMBL/GenBank/DDBJ databases">
        <title>Floridaenema gen nov. (Aerosakkonemataceae, Aerosakkonematales ord. nov., Cyanobacteria) from benthic tropical and subtropical fresh waters, with the description of four new species.</title>
        <authorList>
            <person name="Moretto J.A."/>
            <person name="Berthold D.E."/>
            <person name="Lefler F.W."/>
            <person name="Huang I.-S."/>
            <person name="Laughinghouse H. IV."/>
        </authorList>
    </citation>
    <scope>NUCLEOTIDE SEQUENCE [LARGE SCALE GENOMIC DNA]</scope>
    <source>
        <strain evidence="4 5">BLCC-F167</strain>
    </source>
</reference>
<dbReference type="Pfam" id="PF00400">
    <property type="entry name" value="WD40"/>
    <property type="match status" value="14"/>
</dbReference>
<dbReference type="Proteomes" id="UP001576780">
    <property type="component" value="Unassembled WGS sequence"/>
</dbReference>
<dbReference type="PROSITE" id="PS50294">
    <property type="entry name" value="WD_REPEATS_REGION"/>
    <property type="match status" value="12"/>
</dbReference>
<dbReference type="PROSITE" id="PS50082">
    <property type="entry name" value="WD_REPEATS_2"/>
    <property type="match status" value="14"/>
</dbReference>
<feature type="repeat" description="WD" evidence="3">
    <location>
        <begin position="683"/>
        <end position="717"/>
    </location>
</feature>
<dbReference type="SUPFAM" id="SSF52540">
    <property type="entry name" value="P-loop containing nucleoside triphosphate hydrolases"/>
    <property type="match status" value="1"/>
</dbReference>
<gene>
    <name evidence="4" type="ORF">ACE1CA_30250</name>
</gene>
<keyword evidence="2" id="KW-0677">Repeat</keyword>
<dbReference type="Pfam" id="PF14516">
    <property type="entry name" value="AAA_35"/>
    <property type="match status" value="1"/>
</dbReference>
<dbReference type="InterPro" id="IPR001680">
    <property type="entry name" value="WD40_rpt"/>
</dbReference>
<evidence type="ECO:0000313" key="4">
    <source>
        <dbReference type="EMBL" id="MFB2838791.1"/>
    </source>
</evidence>
<feature type="repeat" description="WD" evidence="3">
    <location>
        <begin position="724"/>
        <end position="754"/>
    </location>
</feature>
<name>A0ABV4WUM2_9CYAN</name>
<feature type="repeat" description="WD" evidence="3">
    <location>
        <begin position="1061"/>
        <end position="1092"/>
    </location>
</feature>